<name>A0A8T0D8M0_9TREM</name>
<protein>
    <submittedName>
        <fullName evidence="1">Uncharacterized protein</fullName>
    </submittedName>
</protein>
<dbReference type="EMBL" id="JTDF01009490">
    <property type="protein sequence ID" value="KAF8564160.1"/>
    <property type="molecule type" value="Genomic_DNA"/>
</dbReference>
<accession>A0A8T0D8M0</accession>
<dbReference type="Proteomes" id="UP000699462">
    <property type="component" value="Unassembled WGS sequence"/>
</dbReference>
<dbReference type="AlphaFoldDB" id="A0A8T0D8M0"/>
<evidence type="ECO:0000313" key="1">
    <source>
        <dbReference type="EMBL" id="KAF8564160.1"/>
    </source>
</evidence>
<sequence length="184" mass="20065">MTDPHTTWIAMDCWLKPGFYNGCLCTTKLLAVTDHWTQAPKGGLDIDVLVPLLTTAFARVDHAAVVAELPASGIQGYCPGDLPKTVNSPSLFYTGDCKVWRAITSLLQSDLNPPGKWAQGRLLTFNESNCKVHHIWRNRSHSYHANTPCVPAAESGRDLGAKVKIDQSGGPSGSSHEMFQIMAF</sequence>
<comment type="caution">
    <text evidence="1">The sequence shown here is derived from an EMBL/GenBank/DDBJ whole genome shotgun (WGS) entry which is preliminary data.</text>
</comment>
<gene>
    <name evidence="1" type="ORF">P879_10567</name>
</gene>
<reference evidence="1 2" key="1">
    <citation type="submission" date="2019-07" db="EMBL/GenBank/DDBJ databases">
        <title>Annotation for the trematode Paragonimus westermani.</title>
        <authorList>
            <person name="Choi Y.-J."/>
        </authorList>
    </citation>
    <scope>NUCLEOTIDE SEQUENCE [LARGE SCALE GENOMIC DNA]</scope>
    <source>
        <strain evidence="1">180907_Pwestermani</strain>
    </source>
</reference>
<proteinExistence type="predicted"/>
<keyword evidence="2" id="KW-1185">Reference proteome</keyword>
<organism evidence="1 2">
    <name type="scientific">Paragonimus westermani</name>
    <dbReference type="NCBI Taxonomy" id="34504"/>
    <lineage>
        <taxon>Eukaryota</taxon>
        <taxon>Metazoa</taxon>
        <taxon>Spiralia</taxon>
        <taxon>Lophotrochozoa</taxon>
        <taxon>Platyhelminthes</taxon>
        <taxon>Trematoda</taxon>
        <taxon>Digenea</taxon>
        <taxon>Plagiorchiida</taxon>
        <taxon>Troglotremata</taxon>
        <taxon>Troglotrematidae</taxon>
        <taxon>Paragonimus</taxon>
    </lineage>
</organism>
<evidence type="ECO:0000313" key="2">
    <source>
        <dbReference type="Proteomes" id="UP000699462"/>
    </source>
</evidence>